<feature type="transmembrane region" description="Helical" evidence="1">
    <location>
        <begin position="97"/>
        <end position="117"/>
    </location>
</feature>
<dbReference type="InterPro" id="IPR050879">
    <property type="entry name" value="Acyltransferase_3"/>
</dbReference>
<feature type="transmembrane region" description="Helical" evidence="1">
    <location>
        <begin position="293"/>
        <end position="317"/>
    </location>
</feature>
<comment type="caution">
    <text evidence="3">The sequence shown here is derived from an EMBL/GenBank/DDBJ whole genome shotgun (WGS) entry which is preliminary data.</text>
</comment>
<gene>
    <name evidence="3" type="ORF">ACFPLB_04825</name>
</gene>
<feature type="transmembrane region" description="Helical" evidence="1">
    <location>
        <begin position="264"/>
        <end position="286"/>
    </location>
</feature>
<accession>A0ABW0GWN4</accession>
<dbReference type="Pfam" id="PF01757">
    <property type="entry name" value="Acyl_transf_3"/>
    <property type="match status" value="1"/>
</dbReference>
<feature type="transmembrane region" description="Helical" evidence="1">
    <location>
        <begin position="240"/>
        <end position="258"/>
    </location>
</feature>
<keyword evidence="3" id="KW-0012">Acyltransferase</keyword>
<protein>
    <submittedName>
        <fullName evidence="3">Acyltransferase family protein</fullName>
        <ecNumber evidence="3">2.3.-.-</ecNumber>
    </submittedName>
</protein>
<evidence type="ECO:0000256" key="1">
    <source>
        <dbReference type="SAM" id="Phobius"/>
    </source>
</evidence>
<feature type="transmembrane region" description="Helical" evidence="1">
    <location>
        <begin position="39"/>
        <end position="60"/>
    </location>
</feature>
<dbReference type="InterPro" id="IPR002656">
    <property type="entry name" value="Acyl_transf_3_dom"/>
</dbReference>
<proteinExistence type="predicted"/>
<evidence type="ECO:0000313" key="3">
    <source>
        <dbReference type="EMBL" id="MFC5385291.1"/>
    </source>
</evidence>
<keyword evidence="4" id="KW-1185">Reference proteome</keyword>
<organism evidence="3 4">
    <name type="scientific">Aquamicrobium segne</name>
    <dbReference type="NCBI Taxonomy" id="469547"/>
    <lineage>
        <taxon>Bacteria</taxon>
        <taxon>Pseudomonadati</taxon>
        <taxon>Pseudomonadota</taxon>
        <taxon>Alphaproteobacteria</taxon>
        <taxon>Hyphomicrobiales</taxon>
        <taxon>Phyllobacteriaceae</taxon>
        <taxon>Aquamicrobium</taxon>
    </lineage>
</organism>
<feature type="transmembrane region" description="Helical" evidence="1">
    <location>
        <begin position="213"/>
        <end position="233"/>
    </location>
</feature>
<feature type="transmembrane region" description="Helical" evidence="1">
    <location>
        <begin position="168"/>
        <end position="185"/>
    </location>
</feature>
<keyword evidence="1" id="KW-0472">Membrane</keyword>
<sequence>MSNHAAAFGNVSLTVSNDMRKGQDRTAISYRKDIDGLRAVAVIAVIVFHLGLAPAGYLGVDIFFVISGYLITSIIIKDVACGEFSFAYFYERRARRIIPLALVASLVAMVASALLMLPDDLENLAQSVVATNIFSNNILQATTTRNYWDVVNEYKPLMHTWSLGIEEQFYIFWPFAIIAAFALSVKWKYLMLYTICAVSFILFLSPFSQSDKFYYLPFRLFELAAGGLVAMAHMQGTEKFIWGQAGLPILVVLLFLGQGLPGEALVILTVGATCMIMAASSGGWYSRILENRVFVYLGLISFSLYMWHQIVFSLFRYSFVEDLVGVAAIAAVAITLALSVLSYTYIERVFRDRKKISLRMLCTTMVGLFLVGTSSALLIYSQGGVIRDVPELGLKVGQGIPGVHARYNHRVNDLNRDFSTDKAKILVVGNSFARDWANILLSTEWAKQIEISYAPELLGQSSAMKRAKQADLIFWSEAPLDQMLQMEKTLQEKIYVVGTKNFGRSAGIFYNYSGDNYFQQRVKPGPEWLQLNHDLRASYDDRYVDLMAPLLDEDDTVPVFTPDGRFISQDCRHLTIAGAEYLGRVLEQRIDVIFTNFRLQRPQGARL</sequence>
<feature type="transmembrane region" description="Helical" evidence="1">
    <location>
        <begin position="190"/>
        <end position="207"/>
    </location>
</feature>
<feature type="transmembrane region" description="Helical" evidence="1">
    <location>
        <begin position="323"/>
        <end position="346"/>
    </location>
</feature>
<keyword evidence="3" id="KW-0808">Transferase</keyword>
<dbReference type="EMBL" id="JBHSLL010000012">
    <property type="protein sequence ID" value="MFC5385291.1"/>
    <property type="molecule type" value="Genomic_DNA"/>
</dbReference>
<evidence type="ECO:0000313" key="4">
    <source>
        <dbReference type="Proteomes" id="UP001596016"/>
    </source>
</evidence>
<dbReference type="PANTHER" id="PTHR23028">
    <property type="entry name" value="ACETYLTRANSFERASE"/>
    <property type="match status" value="1"/>
</dbReference>
<dbReference type="RefSeq" id="WP_378228210.1">
    <property type="nucleotide sequence ID" value="NZ_JBHSLL010000012.1"/>
</dbReference>
<feature type="transmembrane region" description="Helical" evidence="1">
    <location>
        <begin position="358"/>
        <end position="380"/>
    </location>
</feature>
<dbReference type="EC" id="2.3.-.-" evidence="3"/>
<reference evidence="4" key="1">
    <citation type="journal article" date="2019" name="Int. J. Syst. Evol. Microbiol.">
        <title>The Global Catalogue of Microorganisms (GCM) 10K type strain sequencing project: providing services to taxonomists for standard genome sequencing and annotation.</title>
        <authorList>
            <consortium name="The Broad Institute Genomics Platform"/>
            <consortium name="The Broad Institute Genome Sequencing Center for Infectious Disease"/>
            <person name="Wu L."/>
            <person name="Ma J."/>
        </authorList>
    </citation>
    <scope>NUCLEOTIDE SEQUENCE [LARGE SCALE GENOMIC DNA]</scope>
    <source>
        <strain evidence="4">CGMCC 4.1415</strain>
    </source>
</reference>
<feature type="transmembrane region" description="Helical" evidence="1">
    <location>
        <begin position="66"/>
        <end position="90"/>
    </location>
</feature>
<dbReference type="PANTHER" id="PTHR23028:SF53">
    <property type="entry name" value="ACYL_TRANSF_3 DOMAIN-CONTAINING PROTEIN"/>
    <property type="match status" value="1"/>
</dbReference>
<keyword evidence="1" id="KW-1133">Transmembrane helix</keyword>
<dbReference type="Proteomes" id="UP001596016">
    <property type="component" value="Unassembled WGS sequence"/>
</dbReference>
<name>A0ABW0GWN4_9HYPH</name>
<evidence type="ECO:0000259" key="2">
    <source>
        <dbReference type="Pfam" id="PF01757"/>
    </source>
</evidence>
<keyword evidence="1" id="KW-0812">Transmembrane</keyword>
<dbReference type="GO" id="GO:0016746">
    <property type="term" value="F:acyltransferase activity"/>
    <property type="evidence" value="ECO:0007669"/>
    <property type="project" value="UniProtKB-KW"/>
</dbReference>
<feature type="domain" description="Acyltransferase 3" evidence="2">
    <location>
        <begin position="32"/>
        <end position="343"/>
    </location>
</feature>